<reference evidence="2 3" key="1">
    <citation type="submission" date="2019-06" db="EMBL/GenBank/DDBJ databases">
        <title>Sequencing the genomes of 1000 actinobacteria strains.</title>
        <authorList>
            <person name="Klenk H.-P."/>
        </authorList>
    </citation>
    <scope>NUCLEOTIDE SEQUENCE [LARGE SCALE GENOMIC DNA]</scope>
    <source>
        <strain evidence="2 3">DSM 46699</strain>
    </source>
</reference>
<organism evidence="2 3">
    <name type="scientific">Saccharopolyspora dendranthemae</name>
    <dbReference type="NCBI Taxonomy" id="1181886"/>
    <lineage>
        <taxon>Bacteria</taxon>
        <taxon>Bacillati</taxon>
        <taxon>Actinomycetota</taxon>
        <taxon>Actinomycetes</taxon>
        <taxon>Pseudonocardiales</taxon>
        <taxon>Pseudonocardiaceae</taxon>
        <taxon>Saccharopolyspora</taxon>
    </lineage>
</organism>
<evidence type="ECO:0000259" key="1">
    <source>
        <dbReference type="Pfam" id="PF04149"/>
    </source>
</evidence>
<evidence type="ECO:0000313" key="2">
    <source>
        <dbReference type="EMBL" id="TWF93939.1"/>
    </source>
</evidence>
<dbReference type="InterPro" id="IPR007278">
    <property type="entry name" value="DUF397"/>
</dbReference>
<dbReference type="Pfam" id="PF04149">
    <property type="entry name" value="DUF397"/>
    <property type="match status" value="1"/>
</dbReference>
<dbReference type="EMBL" id="VIWX01000004">
    <property type="protein sequence ID" value="TWF93939.1"/>
    <property type="molecule type" value="Genomic_DNA"/>
</dbReference>
<accession>A0A561U3J7</accession>
<keyword evidence="3" id="KW-1185">Reference proteome</keyword>
<dbReference type="Proteomes" id="UP000316184">
    <property type="component" value="Unassembled WGS sequence"/>
</dbReference>
<gene>
    <name evidence="2" type="ORF">FHU35_14221</name>
</gene>
<comment type="caution">
    <text evidence="2">The sequence shown here is derived from an EMBL/GenBank/DDBJ whole genome shotgun (WGS) entry which is preliminary data.</text>
</comment>
<sequence>MSADDLRWKKSSKSEPERNCVEVAFAGESVCARDSKTPETGHLSFGASNWRTFLHGIRQGRFDRGERYRAYLRA</sequence>
<dbReference type="AlphaFoldDB" id="A0A561U3J7"/>
<proteinExistence type="predicted"/>
<protein>
    <submittedName>
        <fullName evidence="2">Uncharacterized protein DUF397</fullName>
    </submittedName>
</protein>
<evidence type="ECO:0000313" key="3">
    <source>
        <dbReference type="Proteomes" id="UP000316184"/>
    </source>
</evidence>
<feature type="domain" description="DUF397" evidence="1">
    <location>
        <begin position="6"/>
        <end position="58"/>
    </location>
</feature>
<name>A0A561U3J7_9PSEU</name>